<dbReference type="InterPro" id="IPR037396">
    <property type="entry name" value="FMN_HAD"/>
</dbReference>
<proteinExistence type="inferred from homology"/>
<evidence type="ECO:0000313" key="9">
    <source>
        <dbReference type="EMBL" id="MBM3227011.1"/>
    </source>
</evidence>
<dbReference type="SUPFAM" id="SSF51395">
    <property type="entry name" value="FMN-linked oxidoreductases"/>
    <property type="match status" value="1"/>
</dbReference>
<dbReference type="EMBL" id="VGLS01001149">
    <property type="protein sequence ID" value="MBM3227011.1"/>
    <property type="molecule type" value="Genomic_DNA"/>
</dbReference>
<feature type="binding site" evidence="7">
    <location>
        <begin position="283"/>
        <end position="287"/>
    </location>
    <ligand>
        <name>FMN</name>
        <dbReference type="ChEBI" id="CHEBI:58210"/>
    </ligand>
</feature>
<keyword evidence="4" id="KW-0560">Oxidoreductase</keyword>
<evidence type="ECO:0000256" key="4">
    <source>
        <dbReference type="ARBA" id="ARBA00023002"/>
    </source>
</evidence>
<evidence type="ECO:0000256" key="6">
    <source>
        <dbReference type="PIRSR" id="PIRSR000138-1"/>
    </source>
</evidence>
<feature type="binding site" evidence="7">
    <location>
        <position position="156"/>
    </location>
    <ligand>
        <name>FMN</name>
        <dbReference type="ChEBI" id="CHEBI:58210"/>
    </ligand>
</feature>
<organism evidence="9 10">
    <name type="scientific">Tectimicrobiota bacterium</name>
    <dbReference type="NCBI Taxonomy" id="2528274"/>
    <lineage>
        <taxon>Bacteria</taxon>
        <taxon>Pseudomonadati</taxon>
        <taxon>Nitrospinota/Tectimicrobiota group</taxon>
        <taxon>Candidatus Tectimicrobiota</taxon>
    </lineage>
</organism>
<feature type="binding site" evidence="7">
    <location>
        <position position="108"/>
    </location>
    <ligand>
        <name>FMN</name>
        <dbReference type="ChEBI" id="CHEBI:58210"/>
    </ligand>
</feature>
<evidence type="ECO:0000256" key="2">
    <source>
        <dbReference type="ARBA" id="ARBA00022630"/>
    </source>
</evidence>
<comment type="caution">
    <text evidence="9">The sequence shown here is derived from an EMBL/GenBank/DDBJ whole genome shotgun (WGS) entry which is preliminary data.</text>
</comment>
<dbReference type="GO" id="GO:0016491">
    <property type="term" value="F:oxidoreductase activity"/>
    <property type="evidence" value="ECO:0007669"/>
    <property type="project" value="UniProtKB-KW"/>
</dbReference>
<feature type="binding site" evidence="7">
    <location>
        <position position="131"/>
    </location>
    <ligand>
        <name>glyoxylate</name>
        <dbReference type="ChEBI" id="CHEBI:36655"/>
    </ligand>
</feature>
<evidence type="ECO:0000256" key="1">
    <source>
        <dbReference type="ARBA" id="ARBA00001917"/>
    </source>
</evidence>
<dbReference type="AlphaFoldDB" id="A0A938B4Z9"/>
<protein>
    <submittedName>
        <fullName evidence="9">Alpha-hydroxy-acid oxidizing protein</fullName>
    </submittedName>
</protein>
<dbReference type="InterPro" id="IPR012133">
    <property type="entry name" value="Alpha-hydoxy_acid_DH_FMN"/>
</dbReference>
<evidence type="ECO:0000313" key="10">
    <source>
        <dbReference type="Proteomes" id="UP000712673"/>
    </source>
</evidence>
<sequence length="365" mass="39866">MRLDPINLFDYEARAQQMLPHDYWDFIAGGSKDEITTQRNRTALDAISLRPRFLRDVTERKLATTVLGTPISFPVMICPAGGHKIAHPEGECATARGAGMSNTLMMLSTSSHYSMEDVANTATGPLWFQLYHRGYEITQMLVRRAEEAGYKAVALTVDTPLPAPKERDIRNRYENPFPLGNFTISADEAAAMSGTDEAPNWQPARVPALTWKELEWLRSLTSLPLVLKGVRTAEDARVAVESGVNGILVSTHGGRQMDATLSAIESLPEIVDVCKGHAEVYLDSGVRRGSDILKALALGARAVGVGRPLYWGLAVNGAEGVHGMLEILRSELDQVMGYCGQTDVQNLDPGVITVPFGWGNGKMYP</sequence>
<reference evidence="9" key="1">
    <citation type="submission" date="2019-03" db="EMBL/GenBank/DDBJ databases">
        <title>Lake Tanganyika Metagenome-Assembled Genomes (MAGs).</title>
        <authorList>
            <person name="Tran P."/>
        </authorList>
    </citation>
    <scope>NUCLEOTIDE SEQUENCE</scope>
    <source>
        <strain evidence="9">K_DeepCast_65m_m2_066</strain>
    </source>
</reference>
<dbReference type="CDD" id="cd02809">
    <property type="entry name" value="alpha_hydroxyacid_oxid_FMN"/>
    <property type="match status" value="1"/>
</dbReference>
<dbReference type="InterPro" id="IPR013785">
    <property type="entry name" value="Aldolase_TIM"/>
</dbReference>
<dbReference type="PIRSF" id="PIRSF000138">
    <property type="entry name" value="Al-hdrx_acd_dh"/>
    <property type="match status" value="1"/>
</dbReference>
<dbReference type="GO" id="GO:0005737">
    <property type="term" value="C:cytoplasm"/>
    <property type="evidence" value="ECO:0007669"/>
    <property type="project" value="UniProtKB-ARBA"/>
</dbReference>
<accession>A0A938B4Z9</accession>
<name>A0A938B4Z9_UNCTE</name>
<dbReference type="Pfam" id="PF01070">
    <property type="entry name" value="FMN_dh"/>
    <property type="match status" value="1"/>
</dbReference>
<evidence type="ECO:0000256" key="3">
    <source>
        <dbReference type="ARBA" id="ARBA00022643"/>
    </source>
</evidence>
<comment type="similarity">
    <text evidence="5">Belongs to the FMN-dependent alpha-hydroxy acid dehydrogenase family.</text>
</comment>
<feature type="binding site" evidence="7">
    <location>
        <position position="255"/>
    </location>
    <ligand>
        <name>glyoxylate</name>
        <dbReference type="ChEBI" id="CHEBI:36655"/>
    </ligand>
</feature>
<evidence type="ECO:0000259" key="8">
    <source>
        <dbReference type="PROSITE" id="PS51349"/>
    </source>
</evidence>
<feature type="active site" description="Proton acceptor" evidence="6">
    <location>
        <position position="252"/>
    </location>
</feature>
<dbReference type="GO" id="GO:0010181">
    <property type="term" value="F:FMN binding"/>
    <property type="evidence" value="ECO:0007669"/>
    <property type="project" value="InterPro"/>
</dbReference>
<comment type="cofactor">
    <cofactor evidence="1">
        <name>FMN</name>
        <dbReference type="ChEBI" id="CHEBI:58210"/>
    </cofactor>
</comment>
<feature type="domain" description="FMN hydroxy acid dehydrogenase" evidence="8">
    <location>
        <begin position="1"/>
        <end position="357"/>
    </location>
</feature>
<dbReference type="PANTHER" id="PTHR10578:SF107">
    <property type="entry name" value="2-HYDROXYACID OXIDASE 1"/>
    <property type="match status" value="1"/>
</dbReference>
<gene>
    <name evidence="9" type="ORF">FJZ47_24860</name>
</gene>
<feature type="binding site" evidence="7">
    <location>
        <position position="250"/>
    </location>
    <ligand>
        <name>FMN</name>
        <dbReference type="ChEBI" id="CHEBI:58210"/>
    </ligand>
</feature>
<dbReference type="Gene3D" id="3.20.20.70">
    <property type="entry name" value="Aldolase class I"/>
    <property type="match status" value="1"/>
</dbReference>
<dbReference type="FunFam" id="3.20.20.70:FF:000056">
    <property type="entry name" value="hydroxyacid oxidase 2"/>
    <property type="match status" value="1"/>
</dbReference>
<dbReference type="InterPro" id="IPR000262">
    <property type="entry name" value="FMN-dep_DH"/>
</dbReference>
<keyword evidence="2 7" id="KW-0285">Flavoprotein</keyword>
<feature type="binding site" evidence="7">
    <location>
        <position position="252"/>
    </location>
    <ligand>
        <name>glyoxylate</name>
        <dbReference type="ChEBI" id="CHEBI:36655"/>
    </ligand>
</feature>
<dbReference type="PANTHER" id="PTHR10578">
    <property type="entry name" value="S -2-HYDROXY-ACID OXIDASE-RELATED"/>
    <property type="match status" value="1"/>
</dbReference>
<feature type="binding site" evidence="7">
    <location>
        <begin position="79"/>
        <end position="81"/>
    </location>
    <ligand>
        <name>FMN</name>
        <dbReference type="ChEBI" id="CHEBI:58210"/>
    </ligand>
</feature>
<dbReference type="PROSITE" id="PS51349">
    <property type="entry name" value="FMN_HYDROXY_ACID_DH_2"/>
    <property type="match status" value="1"/>
</dbReference>
<feature type="binding site" evidence="7">
    <location>
        <position position="228"/>
    </location>
    <ligand>
        <name>FMN</name>
        <dbReference type="ChEBI" id="CHEBI:58210"/>
    </ligand>
</feature>
<evidence type="ECO:0000256" key="5">
    <source>
        <dbReference type="ARBA" id="ARBA00024042"/>
    </source>
</evidence>
<feature type="binding site" evidence="7">
    <location>
        <begin position="306"/>
        <end position="307"/>
    </location>
    <ligand>
        <name>FMN</name>
        <dbReference type="ChEBI" id="CHEBI:58210"/>
    </ligand>
</feature>
<evidence type="ECO:0000256" key="7">
    <source>
        <dbReference type="PIRSR" id="PIRSR000138-2"/>
    </source>
</evidence>
<dbReference type="Proteomes" id="UP000712673">
    <property type="component" value="Unassembled WGS sequence"/>
</dbReference>
<keyword evidence="3 7" id="KW-0288">FMN</keyword>
<feature type="binding site" evidence="7">
    <location>
        <position position="129"/>
    </location>
    <ligand>
        <name>FMN</name>
        <dbReference type="ChEBI" id="CHEBI:58210"/>
    </ligand>
</feature>